<comment type="caution">
    <text evidence="1">The sequence shown here is derived from an EMBL/GenBank/DDBJ whole genome shotgun (WGS) entry which is preliminary data.</text>
</comment>
<gene>
    <name evidence="1" type="ORF">BGW38_008200</name>
</gene>
<dbReference type="AlphaFoldDB" id="A0A9P6FKI3"/>
<reference evidence="1" key="1">
    <citation type="journal article" date="2020" name="Fungal Divers.">
        <title>Resolving the Mortierellaceae phylogeny through synthesis of multi-gene phylogenetics and phylogenomics.</title>
        <authorList>
            <person name="Vandepol N."/>
            <person name="Liber J."/>
            <person name="Desiro A."/>
            <person name="Na H."/>
            <person name="Kennedy M."/>
            <person name="Barry K."/>
            <person name="Grigoriev I.V."/>
            <person name="Miller A.N."/>
            <person name="O'Donnell K."/>
            <person name="Stajich J.E."/>
            <person name="Bonito G."/>
        </authorList>
    </citation>
    <scope>NUCLEOTIDE SEQUENCE</scope>
    <source>
        <strain evidence="1">KOD1015</strain>
    </source>
</reference>
<proteinExistence type="predicted"/>
<keyword evidence="2" id="KW-1185">Reference proteome</keyword>
<organism evidence="1 2">
    <name type="scientific">Lunasporangiospora selenospora</name>
    <dbReference type="NCBI Taxonomy" id="979761"/>
    <lineage>
        <taxon>Eukaryota</taxon>
        <taxon>Fungi</taxon>
        <taxon>Fungi incertae sedis</taxon>
        <taxon>Mucoromycota</taxon>
        <taxon>Mortierellomycotina</taxon>
        <taxon>Mortierellomycetes</taxon>
        <taxon>Mortierellales</taxon>
        <taxon>Mortierellaceae</taxon>
        <taxon>Lunasporangiospora</taxon>
    </lineage>
</organism>
<evidence type="ECO:0000313" key="1">
    <source>
        <dbReference type="EMBL" id="KAF9575619.1"/>
    </source>
</evidence>
<dbReference type="EMBL" id="JAABOA010005588">
    <property type="protein sequence ID" value="KAF9575619.1"/>
    <property type="molecule type" value="Genomic_DNA"/>
</dbReference>
<protein>
    <submittedName>
        <fullName evidence="1">Uncharacterized protein</fullName>
    </submittedName>
</protein>
<evidence type="ECO:0000313" key="2">
    <source>
        <dbReference type="Proteomes" id="UP000780801"/>
    </source>
</evidence>
<name>A0A9P6FKI3_9FUNG</name>
<sequence length="62" mass="6682">LVKDLGPGPLEYDCGSSSGRYLLSQNKVSLSPIDVMDCLHQTAAVVVVDRYPLSARTFVISV</sequence>
<dbReference type="Proteomes" id="UP000780801">
    <property type="component" value="Unassembled WGS sequence"/>
</dbReference>
<accession>A0A9P6FKI3</accession>
<feature type="non-terminal residue" evidence="1">
    <location>
        <position position="1"/>
    </location>
</feature>